<accession>A0ABV5FS33</accession>
<protein>
    <submittedName>
        <fullName evidence="1">DUF6624 domain-containing protein</fullName>
    </submittedName>
</protein>
<gene>
    <name evidence="1" type="ORF">ACFFUQ_20210</name>
</gene>
<dbReference type="RefSeq" id="WP_290263598.1">
    <property type="nucleotide sequence ID" value="NZ_JAUFQQ010000003.1"/>
</dbReference>
<evidence type="ECO:0000313" key="1">
    <source>
        <dbReference type="EMBL" id="MFB9066349.1"/>
    </source>
</evidence>
<dbReference type="PROSITE" id="PS51257">
    <property type="entry name" value="PROKAR_LIPOPROTEIN"/>
    <property type="match status" value="1"/>
</dbReference>
<sequence>MKQLVIVCSFLLLGCSTTKLTKTESENLQIELAEMHRIDQIAALANPNGEFINYPIEKWTAFTDSVFKKNKNRIESLYNQYGYLGINELGKTGSNDFWLIVQHSDKFPEFQKRVLIAMKKEAKKGNVNPNNYAYFTDRVKANNGEKQLFGTQVDYRSNGQAKPKNGLIDSLTVDKRRKEYNLEDLKTYLNEMTEMHYEMNKDYFNTKGITKPNLYQ</sequence>
<reference evidence="1 2" key="1">
    <citation type="submission" date="2024-09" db="EMBL/GenBank/DDBJ databases">
        <authorList>
            <person name="Sun Q."/>
            <person name="Mori K."/>
        </authorList>
    </citation>
    <scope>NUCLEOTIDE SEQUENCE [LARGE SCALE GENOMIC DNA]</scope>
    <source>
        <strain evidence="1 2">CECT 7908</strain>
    </source>
</reference>
<keyword evidence="2" id="KW-1185">Reference proteome</keyword>
<proteinExistence type="predicted"/>
<dbReference type="InterPro" id="IPR046732">
    <property type="entry name" value="DUF6624"/>
</dbReference>
<organism evidence="1 2">
    <name type="scientific">Flavobacterium branchiarum</name>
    <dbReference type="NCBI Taxonomy" id="1114870"/>
    <lineage>
        <taxon>Bacteria</taxon>
        <taxon>Pseudomonadati</taxon>
        <taxon>Bacteroidota</taxon>
        <taxon>Flavobacteriia</taxon>
        <taxon>Flavobacteriales</taxon>
        <taxon>Flavobacteriaceae</taxon>
        <taxon>Flavobacterium</taxon>
    </lineage>
</organism>
<evidence type="ECO:0000313" key="2">
    <source>
        <dbReference type="Proteomes" id="UP001589589"/>
    </source>
</evidence>
<dbReference type="EMBL" id="JBHMEX010000066">
    <property type="protein sequence ID" value="MFB9066349.1"/>
    <property type="molecule type" value="Genomic_DNA"/>
</dbReference>
<name>A0ABV5FS33_9FLAO</name>
<comment type="caution">
    <text evidence="1">The sequence shown here is derived from an EMBL/GenBank/DDBJ whole genome shotgun (WGS) entry which is preliminary data.</text>
</comment>
<dbReference type="Proteomes" id="UP001589589">
    <property type="component" value="Unassembled WGS sequence"/>
</dbReference>
<dbReference type="Pfam" id="PF20329">
    <property type="entry name" value="DUF6624"/>
    <property type="match status" value="1"/>
</dbReference>